<dbReference type="GO" id="GO:0043138">
    <property type="term" value="F:3'-5' DNA helicase activity"/>
    <property type="evidence" value="ECO:0007669"/>
    <property type="project" value="UniProtKB-EC"/>
</dbReference>
<evidence type="ECO:0000259" key="19">
    <source>
        <dbReference type="PROSITE" id="PS51194"/>
    </source>
</evidence>
<keyword evidence="21" id="KW-1185">Reference proteome</keyword>
<evidence type="ECO:0000259" key="17">
    <source>
        <dbReference type="PROSITE" id="PS50967"/>
    </source>
</evidence>
<dbReference type="GO" id="GO:0009432">
    <property type="term" value="P:SOS response"/>
    <property type="evidence" value="ECO:0007669"/>
    <property type="project" value="UniProtKB-UniRule"/>
</dbReference>
<comment type="cofactor">
    <cofactor evidence="2">
        <name>Zn(2+)</name>
        <dbReference type="ChEBI" id="CHEBI:29105"/>
    </cofactor>
</comment>
<dbReference type="CDD" id="cd17920">
    <property type="entry name" value="DEXHc_RecQ"/>
    <property type="match status" value="1"/>
</dbReference>
<dbReference type="GO" id="GO:0003677">
    <property type="term" value="F:DNA binding"/>
    <property type="evidence" value="ECO:0007669"/>
    <property type="project" value="UniProtKB-KW"/>
</dbReference>
<dbReference type="InterPro" id="IPR032284">
    <property type="entry name" value="RecQ_Zn-bd"/>
</dbReference>
<dbReference type="NCBIfam" id="TIGR01389">
    <property type="entry name" value="recQ"/>
    <property type="match status" value="1"/>
</dbReference>
<dbReference type="PROSITE" id="PS50967">
    <property type="entry name" value="HRDC"/>
    <property type="match status" value="1"/>
</dbReference>
<proteinExistence type="inferred from homology"/>
<evidence type="ECO:0000313" key="21">
    <source>
        <dbReference type="Proteomes" id="UP000051679"/>
    </source>
</evidence>
<keyword evidence="11" id="KW-0238">DNA-binding</keyword>
<dbReference type="Gene3D" id="1.10.10.10">
    <property type="entry name" value="Winged helix-like DNA-binding domain superfamily/Winged helix DNA-binding domain"/>
    <property type="match status" value="1"/>
</dbReference>
<comment type="cofactor">
    <cofactor evidence="1">
        <name>Mg(2+)</name>
        <dbReference type="ChEBI" id="CHEBI:18420"/>
    </cofactor>
</comment>
<evidence type="ECO:0000256" key="2">
    <source>
        <dbReference type="ARBA" id="ARBA00001947"/>
    </source>
</evidence>
<evidence type="ECO:0000256" key="8">
    <source>
        <dbReference type="ARBA" id="ARBA00022806"/>
    </source>
</evidence>
<feature type="domain" description="Helicase ATP-binding" evidence="18">
    <location>
        <begin position="43"/>
        <end position="212"/>
    </location>
</feature>
<dbReference type="GO" id="GO:0030894">
    <property type="term" value="C:replisome"/>
    <property type="evidence" value="ECO:0007669"/>
    <property type="project" value="TreeGrafter"/>
</dbReference>
<dbReference type="SUPFAM" id="SSF47819">
    <property type="entry name" value="HRDC-like"/>
    <property type="match status" value="1"/>
</dbReference>
<evidence type="ECO:0000256" key="7">
    <source>
        <dbReference type="ARBA" id="ARBA00022801"/>
    </source>
</evidence>
<dbReference type="SMART" id="SM00341">
    <property type="entry name" value="HRDC"/>
    <property type="match status" value="1"/>
</dbReference>
<dbReference type="Pfam" id="PF00570">
    <property type="entry name" value="HRDC"/>
    <property type="match status" value="1"/>
</dbReference>
<organism evidence="20 21">
    <name type="scientific">Lacticaseibacillus sharpeae JCM 1186 = DSM 20505</name>
    <dbReference type="NCBI Taxonomy" id="1291052"/>
    <lineage>
        <taxon>Bacteria</taxon>
        <taxon>Bacillati</taxon>
        <taxon>Bacillota</taxon>
        <taxon>Bacilli</taxon>
        <taxon>Lactobacillales</taxon>
        <taxon>Lactobacillaceae</taxon>
        <taxon>Lacticaseibacillus</taxon>
    </lineage>
</organism>
<dbReference type="AlphaFoldDB" id="A0A0R1ZL65"/>
<evidence type="ECO:0000256" key="15">
    <source>
        <dbReference type="ARBA" id="ARBA00034617"/>
    </source>
</evidence>
<dbReference type="SUPFAM" id="SSF46785">
    <property type="entry name" value="Winged helix' DNA-binding domain"/>
    <property type="match status" value="1"/>
</dbReference>
<dbReference type="GO" id="GO:0005737">
    <property type="term" value="C:cytoplasm"/>
    <property type="evidence" value="ECO:0007669"/>
    <property type="project" value="TreeGrafter"/>
</dbReference>
<evidence type="ECO:0000256" key="1">
    <source>
        <dbReference type="ARBA" id="ARBA00001946"/>
    </source>
</evidence>
<dbReference type="SMART" id="SM00487">
    <property type="entry name" value="DEXDc"/>
    <property type="match status" value="1"/>
</dbReference>
<evidence type="ECO:0000256" key="14">
    <source>
        <dbReference type="ARBA" id="ARBA00023235"/>
    </source>
</evidence>
<comment type="similarity">
    <text evidence="3">Belongs to the helicase family. RecQ subfamily.</text>
</comment>
<dbReference type="NCBIfam" id="TIGR00614">
    <property type="entry name" value="recQ_fam"/>
    <property type="match status" value="1"/>
</dbReference>
<dbReference type="Pfam" id="PF09382">
    <property type="entry name" value="RQC"/>
    <property type="match status" value="1"/>
</dbReference>
<dbReference type="PATRIC" id="fig|1291052.5.peg.1117"/>
<dbReference type="Pfam" id="PF16124">
    <property type="entry name" value="RecQ_Zn_bind"/>
    <property type="match status" value="1"/>
</dbReference>
<dbReference type="InterPro" id="IPR018982">
    <property type="entry name" value="RQC_domain"/>
</dbReference>
<name>A0A0R1ZL65_9LACO</name>
<evidence type="ECO:0000256" key="3">
    <source>
        <dbReference type="ARBA" id="ARBA00005446"/>
    </source>
</evidence>
<dbReference type="Proteomes" id="UP000051679">
    <property type="component" value="Unassembled WGS sequence"/>
</dbReference>
<dbReference type="InterPro" id="IPR044876">
    <property type="entry name" value="HRDC_dom_sf"/>
</dbReference>
<evidence type="ECO:0000259" key="18">
    <source>
        <dbReference type="PROSITE" id="PS51192"/>
    </source>
</evidence>
<dbReference type="GO" id="GO:0006281">
    <property type="term" value="P:DNA repair"/>
    <property type="evidence" value="ECO:0007669"/>
    <property type="project" value="UniProtKB-KW"/>
</dbReference>
<dbReference type="InterPro" id="IPR002121">
    <property type="entry name" value="HRDC_dom"/>
</dbReference>
<evidence type="ECO:0000256" key="12">
    <source>
        <dbReference type="ARBA" id="ARBA00023172"/>
    </source>
</evidence>
<sequence length="609" mass="68158">MIFPATIFGAGKKEDDMANAAALQVLKEKFGYDSFRPGQDQVIDRIMNHENTLAVMPTGGGKSLCYQIPALLLSGITVVVSPLIALMKDQVDALNDNGIAATFINSSITFQEIDYRLDMCARGEVKLLYVAPERLDNENFRHQLDALPIDLVAVDEAHCISHWGHDFRPSYLNLQTVVQELHSHPTIIALTATATKRVAQDICVRLAIPQSGMVNTGFERSNLSFKVVRDQDKDTYLLEYLKLNHDQAGIIYASTRKEVDRLTNLLAHKHFPVTAYHAGMSEMERNQNQEDFLFDRKPIMVATNAFGMGIDKSNVRFVIHDQVPGDLESYYQEAGRAGRDGLPSEAILLFKPQDLQIRHFFIDQSEGDDDYKAREYGKLQTMQQYANTGECLQQFILRYFGQTGSAPCGRCSNCLDDREYFDVTIDAQKVLSCVVRMHARFGKVVIAQVLGGSNNEKLRTNNLTDLPTYGIMANQTQKQLTGFIDFLTADGYLQPTEGQFPTLTITEKGVAVLKGQDQVRRKLAAKPTQSRAAASVDDDLFQQLRALRMQLAEKQGVPPYVIFSDQTLKEMCSIMPQTRVEMLSVRGIGQNKLDKYGAPFLEILQAAAE</sequence>
<evidence type="ECO:0000256" key="13">
    <source>
        <dbReference type="ARBA" id="ARBA00023204"/>
    </source>
</evidence>
<dbReference type="Gene3D" id="1.10.150.80">
    <property type="entry name" value="HRDC domain"/>
    <property type="match status" value="1"/>
</dbReference>
<dbReference type="InterPro" id="IPR001650">
    <property type="entry name" value="Helicase_C-like"/>
</dbReference>
<dbReference type="InterPro" id="IPR006293">
    <property type="entry name" value="DNA_helicase_ATP-dep_RecQ_bac"/>
</dbReference>
<feature type="domain" description="HRDC" evidence="17">
    <location>
        <begin position="534"/>
        <end position="609"/>
    </location>
</feature>
<dbReference type="EMBL" id="AYYO01000014">
    <property type="protein sequence ID" value="KRM55726.1"/>
    <property type="molecule type" value="Genomic_DNA"/>
</dbReference>
<dbReference type="STRING" id="1291052.FC18_GL001100"/>
<dbReference type="Gene3D" id="3.40.50.300">
    <property type="entry name" value="P-loop containing nucleotide triphosphate hydrolases"/>
    <property type="match status" value="2"/>
</dbReference>
<dbReference type="GO" id="GO:0043590">
    <property type="term" value="C:bacterial nucleoid"/>
    <property type="evidence" value="ECO:0007669"/>
    <property type="project" value="TreeGrafter"/>
</dbReference>
<dbReference type="InterPro" id="IPR036388">
    <property type="entry name" value="WH-like_DNA-bd_sf"/>
</dbReference>
<dbReference type="InterPro" id="IPR011545">
    <property type="entry name" value="DEAD/DEAH_box_helicase_dom"/>
</dbReference>
<dbReference type="GO" id="GO:0006310">
    <property type="term" value="P:DNA recombination"/>
    <property type="evidence" value="ECO:0007669"/>
    <property type="project" value="UniProtKB-UniRule"/>
</dbReference>
<dbReference type="SMART" id="SM00490">
    <property type="entry name" value="HELICc"/>
    <property type="match status" value="1"/>
</dbReference>
<comment type="catalytic activity">
    <reaction evidence="15">
        <text>Couples ATP hydrolysis with the unwinding of duplex DNA by translocating in the 3'-5' direction.</text>
        <dbReference type="EC" id="5.6.2.4"/>
    </reaction>
</comment>
<dbReference type="InterPro" id="IPR014001">
    <property type="entry name" value="Helicase_ATP-bd"/>
</dbReference>
<keyword evidence="13" id="KW-0234">DNA repair</keyword>
<keyword evidence="4" id="KW-0479">Metal-binding</keyword>
<keyword evidence="7" id="KW-0378">Hydrolase</keyword>
<dbReference type="InterPro" id="IPR027417">
    <property type="entry name" value="P-loop_NTPase"/>
</dbReference>
<dbReference type="FunFam" id="1.10.150.80:FF:000002">
    <property type="entry name" value="ATP-dependent DNA helicase RecQ"/>
    <property type="match status" value="1"/>
</dbReference>
<dbReference type="InterPro" id="IPR010997">
    <property type="entry name" value="HRDC-like_sf"/>
</dbReference>
<dbReference type="PANTHER" id="PTHR13710">
    <property type="entry name" value="DNA HELICASE RECQ FAMILY MEMBER"/>
    <property type="match status" value="1"/>
</dbReference>
<reference evidence="20 21" key="1">
    <citation type="journal article" date="2015" name="Genome Announc.">
        <title>Expanding the biotechnology potential of lactobacilli through comparative genomics of 213 strains and associated genera.</title>
        <authorList>
            <person name="Sun Z."/>
            <person name="Harris H.M."/>
            <person name="McCann A."/>
            <person name="Guo C."/>
            <person name="Argimon S."/>
            <person name="Zhang W."/>
            <person name="Yang X."/>
            <person name="Jeffery I.B."/>
            <person name="Cooney J.C."/>
            <person name="Kagawa T.F."/>
            <person name="Liu W."/>
            <person name="Song Y."/>
            <person name="Salvetti E."/>
            <person name="Wrobel A."/>
            <person name="Rasinkangas P."/>
            <person name="Parkhill J."/>
            <person name="Rea M.C."/>
            <person name="O'Sullivan O."/>
            <person name="Ritari J."/>
            <person name="Douillard F.P."/>
            <person name="Paul Ross R."/>
            <person name="Yang R."/>
            <person name="Briner A.E."/>
            <person name="Felis G.E."/>
            <person name="de Vos W.M."/>
            <person name="Barrangou R."/>
            <person name="Klaenhammer T.R."/>
            <person name="Caufield P.W."/>
            <person name="Cui Y."/>
            <person name="Zhang H."/>
            <person name="O'Toole P.W."/>
        </authorList>
    </citation>
    <scope>NUCLEOTIDE SEQUENCE [LARGE SCALE GENOMIC DNA]</scope>
    <source>
        <strain evidence="20 21">DSM 20505</strain>
    </source>
</reference>
<comment type="caution">
    <text evidence="20">The sequence shown here is derived from an EMBL/GenBank/DDBJ whole genome shotgun (WGS) entry which is preliminary data.</text>
</comment>
<feature type="domain" description="Helicase C-terminal" evidence="19">
    <location>
        <begin position="232"/>
        <end position="383"/>
    </location>
</feature>
<dbReference type="SUPFAM" id="SSF52540">
    <property type="entry name" value="P-loop containing nucleoside triphosphate hydrolases"/>
    <property type="match status" value="1"/>
</dbReference>
<dbReference type="PANTHER" id="PTHR13710:SF105">
    <property type="entry name" value="ATP-DEPENDENT DNA HELICASE Q1"/>
    <property type="match status" value="1"/>
</dbReference>
<evidence type="ECO:0000256" key="9">
    <source>
        <dbReference type="ARBA" id="ARBA00022833"/>
    </source>
</evidence>
<evidence type="ECO:0000256" key="4">
    <source>
        <dbReference type="ARBA" id="ARBA00022723"/>
    </source>
</evidence>
<dbReference type="FunFam" id="3.40.50.300:FF:000296">
    <property type="entry name" value="ATP-dependent DNA helicase RecQ"/>
    <property type="match status" value="1"/>
</dbReference>
<dbReference type="GO" id="GO:0006260">
    <property type="term" value="P:DNA replication"/>
    <property type="evidence" value="ECO:0007669"/>
    <property type="project" value="InterPro"/>
</dbReference>
<gene>
    <name evidence="20" type="ORF">FC18_GL001100</name>
</gene>
<keyword evidence="9" id="KW-0862">Zinc</keyword>
<evidence type="ECO:0000313" key="20">
    <source>
        <dbReference type="EMBL" id="KRM55726.1"/>
    </source>
</evidence>
<dbReference type="GO" id="GO:0046872">
    <property type="term" value="F:metal ion binding"/>
    <property type="evidence" value="ECO:0007669"/>
    <property type="project" value="UniProtKB-KW"/>
</dbReference>
<keyword evidence="12" id="KW-0233">DNA recombination</keyword>
<keyword evidence="5" id="KW-0547">Nucleotide-binding</keyword>
<dbReference type="SMART" id="SM00956">
    <property type="entry name" value="RQC"/>
    <property type="match status" value="1"/>
</dbReference>
<dbReference type="GO" id="GO:0005524">
    <property type="term" value="F:ATP binding"/>
    <property type="evidence" value="ECO:0007669"/>
    <property type="project" value="UniProtKB-KW"/>
</dbReference>
<dbReference type="PROSITE" id="PS51194">
    <property type="entry name" value="HELICASE_CTER"/>
    <property type="match status" value="1"/>
</dbReference>
<keyword evidence="8 20" id="KW-0347">Helicase</keyword>
<dbReference type="GO" id="GO:0016787">
    <property type="term" value="F:hydrolase activity"/>
    <property type="evidence" value="ECO:0007669"/>
    <property type="project" value="UniProtKB-KW"/>
</dbReference>
<protein>
    <recommendedName>
        <fullName evidence="16">DNA helicase RecQ</fullName>
        <ecNumber evidence="16">5.6.2.4</ecNumber>
    </recommendedName>
</protein>
<evidence type="ECO:0000256" key="6">
    <source>
        <dbReference type="ARBA" id="ARBA00022763"/>
    </source>
</evidence>
<keyword evidence="10" id="KW-0067">ATP-binding</keyword>
<dbReference type="EC" id="5.6.2.4" evidence="16"/>
<dbReference type="PROSITE" id="PS51192">
    <property type="entry name" value="HELICASE_ATP_BIND_1"/>
    <property type="match status" value="1"/>
</dbReference>
<keyword evidence="14" id="KW-0413">Isomerase</keyword>
<evidence type="ECO:0000256" key="10">
    <source>
        <dbReference type="ARBA" id="ARBA00022840"/>
    </source>
</evidence>
<evidence type="ECO:0000256" key="11">
    <source>
        <dbReference type="ARBA" id="ARBA00023125"/>
    </source>
</evidence>
<accession>A0A0R1ZL65</accession>
<evidence type="ECO:0000256" key="16">
    <source>
        <dbReference type="NCBIfam" id="TIGR01389"/>
    </source>
</evidence>
<evidence type="ECO:0000256" key="5">
    <source>
        <dbReference type="ARBA" id="ARBA00022741"/>
    </source>
</evidence>
<dbReference type="Pfam" id="PF00271">
    <property type="entry name" value="Helicase_C"/>
    <property type="match status" value="1"/>
</dbReference>
<dbReference type="Pfam" id="PF00270">
    <property type="entry name" value="DEAD"/>
    <property type="match status" value="1"/>
</dbReference>
<dbReference type="InterPro" id="IPR036390">
    <property type="entry name" value="WH_DNA-bd_sf"/>
</dbReference>
<keyword evidence="6" id="KW-0227">DNA damage</keyword>
<dbReference type="InterPro" id="IPR004589">
    <property type="entry name" value="DNA_helicase_ATP-dep_RecQ"/>
</dbReference>
<dbReference type="GO" id="GO:0009378">
    <property type="term" value="F:four-way junction helicase activity"/>
    <property type="evidence" value="ECO:0007669"/>
    <property type="project" value="TreeGrafter"/>
</dbReference>